<name>A0A7J2TJW9_ARCFL</name>
<evidence type="ECO:0000256" key="1">
    <source>
        <dbReference type="SAM" id="Phobius"/>
    </source>
</evidence>
<sequence>MAKFGLLTKLKLPPFLYGFIIPFIWLPCITPFLGLAISEAVITERPVSIAISYTIGIASAMILIIAFGKKLKLDFSKLRKPLGFSVLVSAIYLTFLR</sequence>
<evidence type="ECO:0008006" key="3">
    <source>
        <dbReference type="Google" id="ProtNLM"/>
    </source>
</evidence>
<feature type="transmembrane region" description="Helical" evidence="1">
    <location>
        <begin position="49"/>
        <end position="68"/>
    </location>
</feature>
<protein>
    <recommendedName>
        <fullName evidence="3">Cytochrome C biogenesis protein transmembrane domain-containing protein</fullName>
    </recommendedName>
</protein>
<dbReference type="EMBL" id="DSLA01000068">
    <property type="protein sequence ID" value="HEH35351.1"/>
    <property type="molecule type" value="Genomic_DNA"/>
</dbReference>
<keyword evidence="1" id="KW-0812">Transmembrane</keyword>
<organism evidence="2">
    <name type="scientific">Archaeoglobus fulgidus</name>
    <dbReference type="NCBI Taxonomy" id="2234"/>
    <lineage>
        <taxon>Archaea</taxon>
        <taxon>Methanobacteriati</taxon>
        <taxon>Methanobacteriota</taxon>
        <taxon>Archaeoglobi</taxon>
        <taxon>Archaeoglobales</taxon>
        <taxon>Archaeoglobaceae</taxon>
        <taxon>Archaeoglobus</taxon>
    </lineage>
</organism>
<feature type="transmembrane region" description="Helical" evidence="1">
    <location>
        <begin position="12"/>
        <end position="37"/>
    </location>
</feature>
<proteinExistence type="predicted"/>
<reference evidence="2" key="1">
    <citation type="journal article" date="2020" name="mSystems">
        <title>Genome- and Community-Level Interaction Insights into Carbon Utilization and Element Cycling Functions of Hydrothermarchaeota in Hydrothermal Sediment.</title>
        <authorList>
            <person name="Zhou Z."/>
            <person name="Liu Y."/>
            <person name="Xu W."/>
            <person name="Pan J."/>
            <person name="Luo Z.H."/>
            <person name="Li M."/>
        </authorList>
    </citation>
    <scope>NUCLEOTIDE SEQUENCE [LARGE SCALE GENOMIC DNA]</scope>
    <source>
        <strain evidence="2">SpSt-26</strain>
    </source>
</reference>
<gene>
    <name evidence="2" type="ORF">ENP88_04225</name>
</gene>
<dbReference type="AlphaFoldDB" id="A0A7J2TJW9"/>
<comment type="caution">
    <text evidence="2">The sequence shown here is derived from an EMBL/GenBank/DDBJ whole genome shotgun (WGS) entry which is preliminary data.</text>
</comment>
<keyword evidence="1" id="KW-0472">Membrane</keyword>
<feature type="transmembrane region" description="Helical" evidence="1">
    <location>
        <begin position="80"/>
        <end position="96"/>
    </location>
</feature>
<accession>A0A7J2TJW9</accession>
<keyword evidence="1" id="KW-1133">Transmembrane helix</keyword>
<evidence type="ECO:0000313" key="2">
    <source>
        <dbReference type="EMBL" id="HEH35351.1"/>
    </source>
</evidence>